<dbReference type="PRINTS" id="PR00111">
    <property type="entry name" value="ABHYDROLASE"/>
</dbReference>
<dbReference type="STRING" id="447689.BA195_04800"/>
<dbReference type="InterPro" id="IPR029058">
    <property type="entry name" value="AB_hydrolase_fold"/>
</dbReference>
<reference evidence="3 4" key="1">
    <citation type="submission" date="2016-06" db="EMBL/GenBank/DDBJ databases">
        <title>Draft Genome Sequence of Tenacibaculum soleae UCD-KL19.</title>
        <authorList>
            <person name="Eisen J.A."/>
            <person name="Coil D.A."/>
            <person name="Lujan K.M."/>
        </authorList>
    </citation>
    <scope>NUCLEOTIDE SEQUENCE [LARGE SCALE GENOMIC DNA]</scope>
    <source>
        <strain evidence="3 4">UCD-KL19</strain>
    </source>
</reference>
<dbReference type="OrthoDB" id="9808398at2"/>
<dbReference type="Gene3D" id="3.40.50.1820">
    <property type="entry name" value="alpha/beta hydrolase"/>
    <property type="match status" value="1"/>
</dbReference>
<dbReference type="Proteomes" id="UP000093186">
    <property type="component" value="Unassembled WGS sequence"/>
</dbReference>
<dbReference type="EMBL" id="MAKX01000001">
    <property type="protein sequence ID" value="OCK44015.1"/>
    <property type="molecule type" value="Genomic_DNA"/>
</dbReference>
<keyword evidence="4" id="KW-1185">Reference proteome</keyword>
<accession>A0A1B9Y2H2</accession>
<dbReference type="AlphaFoldDB" id="A0A1B9Y2H2"/>
<keyword evidence="1 3" id="KW-0378">Hydrolase</keyword>
<name>A0A1B9Y2H2_9FLAO</name>
<dbReference type="SUPFAM" id="SSF53474">
    <property type="entry name" value="alpha/beta-Hydrolases"/>
    <property type="match status" value="1"/>
</dbReference>
<protein>
    <submittedName>
        <fullName evidence="3">Alpha/beta hydrolase</fullName>
    </submittedName>
</protein>
<evidence type="ECO:0000259" key="2">
    <source>
        <dbReference type="Pfam" id="PF00561"/>
    </source>
</evidence>
<evidence type="ECO:0000313" key="4">
    <source>
        <dbReference type="Proteomes" id="UP000093186"/>
    </source>
</evidence>
<feature type="domain" description="AB hydrolase-1" evidence="2">
    <location>
        <begin position="13"/>
        <end position="131"/>
    </location>
</feature>
<sequence>MQILHSKILGAGNPLLILHGYFGMGDNWKTHANQLAKDGFEVHLIDQRNHGRSFHSDEFNYELMVDDLYNYITNHNLEKVNLLGHSMGGKTVMLFATEYPKLVDKLVVADISPKMYPPHHHDILDALNSIDFTIQNSRKLIDEKLATLIPEIGVRQFLMKSVYRKTKTELAFRFNLSSLTENNNEVGVALPSFTIFEGETLFLKGENSGYISSNEAPIIEAHFPNSTIKKIANAGHWLHAENPKGFYNEVISFLN</sequence>
<dbReference type="Pfam" id="PF00561">
    <property type="entry name" value="Abhydrolase_1"/>
    <property type="match status" value="1"/>
</dbReference>
<comment type="caution">
    <text evidence="3">The sequence shown here is derived from an EMBL/GenBank/DDBJ whole genome shotgun (WGS) entry which is preliminary data.</text>
</comment>
<gene>
    <name evidence="3" type="ORF">BA195_04800</name>
</gene>
<dbReference type="GO" id="GO:0016787">
    <property type="term" value="F:hydrolase activity"/>
    <property type="evidence" value="ECO:0007669"/>
    <property type="project" value="UniProtKB-KW"/>
</dbReference>
<dbReference type="PANTHER" id="PTHR46118">
    <property type="entry name" value="PROTEIN ABHD11"/>
    <property type="match status" value="1"/>
</dbReference>
<dbReference type="InterPro" id="IPR000073">
    <property type="entry name" value="AB_hydrolase_1"/>
</dbReference>
<organism evidence="3 4">
    <name type="scientific">Tenacibaculum soleae</name>
    <dbReference type="NCBI Taxonomy" id="447689"/>
    <lineage>
        <taxon>Bacteria</taxon>
        <taxon>Pseudomonadati</taxon>
        <taxon>Bacteroidota</taxon>
        <taxon>Flavobacteriia</taxon>
        <taxon>Flavobacteriales</taxon>
        <taxon>Flavobacteriaceae</taxon>
        <taxon>Tenacibaculum</taxon>
    </lineage>
</organism>
<dbReference type="PANTHER" id="PTHR46118:SF4">
    <property type="entry name" value="PROTEIN ABHD11"/>
    <property type="match status" value="1"/>
</dbReference>
<evidence type="ECO:0000313" key="3">
    <source>
        <dbReference type="EMBL" id="OCK44015.1"/>
    </source>
</evidence>
<dbReference type="RefSeq" id="WP_068702965.1">
    <property type="nucleotide sequence ID" value="NZ_MAKX01000001.1"/>
</dbReference>
<proteinExistence type="predicted"/>
<evidence type="ECO:0000256" key="1">
    <source>
        <dbReference type="ARBA" id="ARBA00022801"/>
    </source>
</evidence>